<evidence type="ECO:0000256" key="2">
    <source>
        <dbReference type="SAM" id="SignalP"/>
    </source>
</evidence>
<evidence type="ECO:0008006" key="5">
    <source>
        <dbReference type="Google" id="ProtNLM"/>
    </source>
</evidence>
<dbReference type="InterPro" id="IPR042100">
    <property type="entry name" value="Bug_dom1"/>
</dbReference>
<feature type="chain" id="PRO_5012578650" description="LacI family transcriptional regulator" evidence="2">
    <location>
        <begin position="29"/>
        <end position="329"/>
    </location>
</feature>
<dbReference type="PANTHER" id="PTHR42928">
    <property type="entry name" value="TRICARBOXYLATE-BINDING PROTEIN"/>
    <property type="match status" value="1"/>
</dbReference>
<dbReference type="Proteomes" id="UP000214603">
    <property type="component" value="Unassembled WGS sequence"/>
</dbReference>
<sequence>MLSILRRACGLLIAMSAFGLGAVIPAHADGYPSHSIRLVVPFPPGGATDTVARLMADSMAKYLKQPIVVTNRGGAGAIIGAETVAQAEPDGYTILYTTAGVHVINPAIYPHLPYDPVKSFTFVGLTNGAPLVLTVLANSPFKNVQELIAYAKAHPGKLSYGSAGVGTSLNQSGEMFKQAAKVDILHVPYKGAGPALVDFLAGRVSMMFGYVGSALPNVKSGKVRILAIGSPKRLPLIPDVPTVGEVLGLSDYDADTWTGIAAPAGTPAAVVEKLNQAIAHALQDNKKYLLDNGYVILGGSPQEMQAKVTKQLQTLTPFMAKVMGKAKAQ</sequence>
<comment type="similarity">
    <text evidence="1">Belongs to the UPF0065 (bug) family.</text>
</comment>
<organism evidence="3 4">
    <name type="scientific">Candidimonas nitroreducens</name>
    <dbReference type="NCBI Taxonomy" id="683354"/>
    <lineage>
        <taxon>Bacteria</taxon>
        <taxon>Pseudomonadati</taxon>
        <taxon>Pseudomonadota</taxon>
        <taxon>Betaproteobacteria</taxon>
        <taxon>Burkholderiales</taxon>
        <taxon>Alcaligenaceae</taxon>
        <taxon>Candidimonas</taxon>
    </lineage>
</organism>
<name>A0A225MGI8_9BURK</name>
<dbReference type="Pfam" id="PF03401">
    <property type="entry name" value="TctC"/>
    <property type="match status" value="1"/>
</dbReference>
<proteinExistence type="inferred from homology"/>
<dbReference type="CDD" id="cd07012">
    <property type="entry name" value="PBP2_Bug_TTT"/>
    <property type="match status" value="1"/>
</dbReference>
<dbReference type="AlphaFoldDB" id="A0A225MGI8"/>
<dbReference type="Gene3D" id="3.40.190.150">
    <property type="entry name" value="Bordetella uptake gene, domain 1"/>
    <property type="match status" value="1"/>
</dbReference>
<dbReference type="RefSeq" id="WP_088603781.1">
    <property type="nucleotide sequence ID" value="NZ_NJIH01000007.1"/>
</dbReference>
<evidence type="ECO:0000313" key="4">
    <source>
        <dbReference type="Proteomes" id="UP000214603"/>
    </source>
</evidence>
<keyword evidence="2" id="KW-0732">Signal</keyword>
<evidence type="ECO:0000256" key="1">
    <source>
        <dbReference type="ARBA" id="ARBA00006987"/>
    </source>
</evidence>
<comment type="caution">
    <text evidence="3">The sequence shown here is derived from an EMBL/GenBank/DDBJ whole genome shotgun (WGS) entry which is preliminary data.</text>
</comment>
<dbReference type="OrthoDB" id="8681540at2"/>
<keyword evidence="4" id="KW-1185">Reference proteome</keyword>
<dbReference type="EMBL" id="NJIH01000007">
    <property type="protein sequence ID" value="OWT59050.1"/>
    <property type="molecule type" value="Genomic_DNA"/>
</dbReference>
<accession>A0A225MGI8</accession>
<dbReference type="PANTHER" id="PTHR42928:SF5">
    <property type="entry name" value="BLR1237 PROTEIN"/>
    <property type="match status" value="1"/>
</dbReference>
<evidence type="ECO:0000313" key="3">
    <source>
        <dbReference type="EMBL" id="OWT59050.1"/>
    </source>
</evidence>
<gene>
    <name evidence="3" type="ORF">CEY11_12715</name>
</gene>
<dbReference type="SUPFAM" id="SSF53850">
    <property type="entry name" value="Periplasmic binding protein-like II"/>
    <property type="match status" value="1"/>
</dbReference>
<protein>
    <recommendedName>
        <fullName evidence="5">LacI family transcriptional regulator</fullName>
    </recommendedName>
</protein>
<reference evidence="4" key="1">
    <citation type="submission" date="2017-06" db="EMBL/GenBank/DDBJ databases">
        <title>Herbaspirillum phytohormonus sp. nov., isolated from the root nodule of Robinia pseudoacacia in lead-zinc mine.</title>
        <authorList>
            <person name="Fan M."/>
            <person name="Lin Y."/>
        </authorList>
    </citation>
    <scope>NUCLEOTIDE SEQUENCE [LARGE SCALE GENOMIC DNA]</scope>
    <source>
        <strain evidence="4">SC-089</strain>
    </source>
</reference>
<dbReference type="InterPro" id="IPR005064">
    <property type="entry name" value="BUG"/>
</dbReference>
<feature type="signal peptide" evidence="2">
    <location>
        <begin position="1"/>
        <end position="28"/>
    </location>
</feature>
<dbReference type="PIRSF" id="PIRSF017082">
    <property type="entry name" value="YflP"/>
    <property type="match status" value="1"/>
</dbReference>
<dbReference type="Gene3D" id="3.40.190.10">
    <property type="entry name" value="Periplasmic binding protein-like II"/>
    <property type="match status" value="1"/>
</dbReference>